<proteinExistence type="predicted"/>
<reference evidence="1" key="1">
    <citation type="submission" date="2025-08" db="UniProtKB">
        <authorList>
            <consortium name="Ensembl"/>
        </authorList>
    </citation>
    <scope>IDENTIFICATION</scope>
</reference>
<dbReference type="Ensembl" id="ENSSSCT00045044001.1">
    <property type="protein sequence ID" value="ENSSSCP00045030543.1"/>
    <property type="gene ID" value="ENSSSCG00045025843.1"/>
</dbReference>
<dbReference type="AlphaFoldDB" id="A0A8D1IAZ2"/>
<protein>
    <recommendedName>
        <fullName evidence="3">DUF1725 domain-containing protein</fullName>
    </recommendedName>
</protein>
<name>A0A8D1IAZ2_PIG</name>
<accession>A0A8D1IAZ2</accession>
<evidence type="ECO:0000313" key="2">
    <source>
        <dbReference type="Proteomes" id="UP000694728"/>
    </source>
</evidence>
<sequence>MFIAALFTIAKTWKQPKCPPTDDWIRKMLYIYTMEYYLAIKKHKIMPFAATWMELETLILSEVSQKKKDKYHMISLIWNLVHGTNEPFHRKENHGFGE</sequence>
<organism evidence="1 2">
    <name type="scientific">Sus scrofa</name>
    <name type="common">Pig</name>
    <dbReference type="NCBI Taxonomy" id="9823"/>
    <lineage>
        <taxon>Eukaryota</taxon>
        <taxon>Metazoa</taxon>
        <taxon>Chordata</taxon>
        <taxon>Craniata</taxon>
        <taxon>Vertebrata</taxon>
        <taxon>Euteleostomi</taxon>
        <taxon>Mammalia</taxon>
        <taxon>Eutheria</taxon>
        <taxon>Laurasiatheria</taxon>
        <taxon>Artiodactyla</taxon>
        <taxon>Suina</taxon>
        <taxon>Suidae</taxon>
        <taxon>Sus</taxon>
    </lineage>
</organism>
<dbReference type="Proteomes" id="UP000694728">
    <property type="component" value="Unplaced"/>
</dbReference>
<evidence type="ECO:0008006" key="3">
    <source>
        <dbReference type="Google" id="ProtNLM"/>
    </source>
</evidence>
<evidence type="ECO:0000313" key="1">
    <source>
        <dbReference type="Ensembl" id="ENSSSCP00045030543.1"/>
    </source>
</evidence>